<dbReference type="FunFam" id="3.90.320.10:FF:000003">
    <property type="entry name" value="RecBCD enzyme subunit RecB"/>
    <property type="match status" value="1"/>
</dbReference>
<dbReference type="RefSeq" id="WP_128319718.1">
    <property type="nucleotide sequence ID" value="NZ_JAUBKS010000009.1"/>
</dbReference>
<evidence type="ECO:0000313" key="19">
    <source>
        <dbReference type="EMBL" id="RWT23089.1"/>
    </source>
</evidence>
<evidence type="ECO:0000256" key="4">
    <source>
        <dbReference type="ARBA" id="ARBA00022763"/>
    </source>
</evidence>
<reference evidence="19 20" key="1">
    <citation type="submission" date="2018-06" db="EMBL/GenBank/DDBJ databases">
        <title>Carbapenemase-producing Enterobacteriaceae present in wastewater treatment plant effluent and nearby surface waters in the US.</title>
        <authorList>
            <person name="Mathys D.A."/>
            <person name="Mollenkopf D.F."/>
            <person name="Feicht S.M."/>
            <person name="Adams R.J."/>
            <person name="Albers A.L."/>
            <person name="Stuever D.M."/>
            <person name="Daniels J.B."/>
            <person name="Wittum T.E."/>
        </authorList>
    </citation>
    <scope>NUCLEOTIDE SEQUENCE [LARGE SCALE GENOMIC DNA]</scope>
    <source>
        <strain evidence="19 20">GEO_47_Down_B</strain>
    </source>
</reference>
<keyword evidence="11 15" id="KW-0234">DNA repair</keyword>
<evidence type="ECO:0000256" key="12">
    <source>
        <dbReference type="ARBA" id="ARBA00023235"/>
    </source>
</evidence>
<comment type="catalytic activity">
    <reaction evidence="15">
        <text>Exonucleolytic cleavage (in the presence of ATP) in either 5'- to 3'- or 3'- to 5'-direction to yield 5'-phosphooligonucleotides.</text>
        <dbReference type="EC" id="3.1.11.5"/>
    </reaction>
</comment>
<keyword evidence="3 15" id="KW-0547">Nucleotide-binding</keyword>
<accession>A0A443VNR4</accession>
<comment type="domain">
    <text evidence="15">The C-terminal domain has nuclease activity and interacts with RecD. It interacts with RecA, facilitating its loading onto ssDNA.</text>
</comment>
<feature type="domain" description="UvrD-like helicase C-terminal" evidence="18">
    <location>
        <begin position="480"/>
        <end position="747"/>
    </location>
</feature>
<dbReference type="SUPFAM" id="SSF52980">
    <property type="entry name" value="Restriction endonuclease-like"/>
    <property type="match status" value="1"/>
</dbReference>
<evidence type="ECO:0000256" key="6">
    <source>
        <dbReference type="ARBA" id="ARBA00022806"/>
    </source>
</evidence>
<dbReference type="SUPFAM" id="SSF52540">
    <property type="entry name" value="P-loop containing nucleoside triphosphate hydrolases"/>
    <property type="match status" value="1"/>
</dbReference>
<feature type="binding site" evidence="15">
    <location>
        <position position="957"/>
    </location>
    <ligand>
        <name>Mg(2+)</name>
        <dbReference type="ChEBI" id="CHEBI:18420"/>
    </ligand>
</feature>
<evidence type="ECO:0000256" key="3">
    <source>
        <dbReference type="ARBA" id="ARBA00022741"/>
    </source>
</evidence>
<dbReference type="InterPro" id="IPR014016">
    <property type="entry name" value="UvrD-like_ATP-bd"/>
</dbReference>
<dbReference type="EMBL" id="QKOX01000009">
    <property type="protein sequence ID" value="RWT23089.1"/>
    <property type="molecule type" value="Genomic_DNA"/>
</dbReference>
<protein>
    <recommendedName>
        <fullName evidence="15">RecBCD enzyme subunit RecB</fullName>
        <ecNumber evidence="15">3.1.11.5</ecNumber>
        <ecNumber evidence="15">5.6.2.4</ecNumber>
    </recommendedName>
    <alternativeName>
        <fullName evidence="15">DNA 3'-5' helicase subunit RecB</fullName>
    </alternativeName>
    <alternativeName>
        <fullName evidence="15">Exonuclease V subunit RecB</fullName>
        <shortName evidence="15">ExoV subunit RecB</shortName>
    </alternativeName>
    <alternativeName>
        <fullName evidence="15">Helicase/nuclease RecBCD subunit RecB</fullName>
    </alternativeName>
</protein>
<keyword evidence="12 15" id="KW-0413">Isomerase</keyword>
<evidence type="ECO:0000256" key="14">
    <source>
        <dbReference type="ARBA" id="ARBA00048988"/>
    </source>
</evidence>
<dbReference type="GO" id="GO:0043138">
    <property type="term" value="F:3'-5' DNA helicase activity"/>
    <property type="evidence" value="ECO:0007669"/>
    <property type="project" value="UniProtKB-UniRule"/>
</dbReference>
<sequence length="1182" mass="133300">MTETAESLDPLRLPLTGERLIEASAGTGKTFTIAALYLRLLLGLGGESAFPRAVSVEELLVVTFTEAATEELRGRIRSNIHELRIACLRDSATDPLYSALLAEIADKNQAANTLLLAERQMDEAAVFTIHGFCQRMLSLNAFESGMLFEQQLIEDESRLRYQACADFWRRHCYPLPREIAAVIHEAWKGPRDLLKSLDRWLQGEAPQLKSPPAAEETLAERHQHIIARINAMKTQWREQVAEIEGVLENSGLDRRKFNRGNQGKWIEKINAWAQEETLGYQLPDALEKFSQAFLHERTKAGGEPPVHPLFSAVEELLSSPLTLTDLVIARAMVEIREAVAREKRRRGELGFDDMLSRLDDALRGESGEALASAIRQRFPVAMIDEFQDTDPQQYRIFRRIWRQQPETALLLIGDPKQAIYAFRGADIFTYMKARGDVAAHYTLDTNWRSAPGMVESVNRLFSLSDNPFMFREIPFLPVKPAGKNHGLRFTVDNNAVPAMNIWLMPGEAVGSGDYQTYMAQLCAAQIRDWLSAGQQGRALLWRNDKAARPVQASDITVLVRNRQEASLIRDALRALAIPSVYLSNRDSVFDTPEAQEILWLLQAVLAPERENTLRSALATSIFGLNALDIERLNQDERAWDALVEEFSIYRQIWRQRGVMPMLRALMSARQIAENLLVTVGGERRLTDILHISELLQEAASQLESEHALVRWLTQHIAEPDSNASSQQMRLESDKHLVQIVTVHKSKGLEYPLVWLPFIARFRKQDQAFYHDRDSFAAVLDLGQDEGSLELAEAERLAEDLRLLYVALTRAVWHCSLGVAPLSTRRSDKPGASDFHHSALGRLLQGGEAMDAAGLAARLQAFCGEDIALQMPTAPDATPWQAPQETLPPLSARSLVRQVSDDWRVTSYSGLQQHGQSAAQDLLPRLDVDAAGVGDVAAEPQLTPHQFPRGASPGTFLHSLFEDLDFTQPVPADWMAEKLQSGGFGEQWTPVLAQWLDDVLRTPLPGAGIALNQLSTNDKQVEMAFYLPIERPLEPLRLDALIRRYDPLSVDCPPLDFRQVRGMLKGFIDLVFRHNGRYYLLDYKSNWLGADREAYTRQAMEQAMRAHRYDLQYQLYSLALHRYLRHRIVDYDYERHFGGVIYLFLRGMDGQSGEQGIFTTRPVQPLIDGLDALFAGDVLEVLS</sequence>
<dbReference type="Gene3D" id="3.40.50.300">
    <property type="entry name" value="P-loop containing nucleotide triphosphate hydrolases"/>
    <property type="match status" value="2"/>
</dbReference>
<dbReference type="GO" id="GO:0000287">
    <property type="term" value="F:magnesium ion binding"/>
    <property type="evidence" value="ECO:0007669"/>
    <property type="project" value="UniProtKB-UniRule"/>
</dbReference>
<dbReference type="Gene3D" id="3.90.320.10">
    <property type="match status" value="1"/>
</dbReference>
<feature type="binding site" evidence="15">
    <location>
        <position position="1068"/>
    </location>
    <ligand>
        <name>Mg(2+)</name>
        <dbReference type="ChEBI" id="CHEBI:18420"/>
    </ligand>
</feature>
<dbReference type="CDD" id="cd18807">
    <property type="entry name" value="SF1_C_UvrD"/>
    <property type="match status" value="1"/>
</dbReference>
<dbReference type="InterPro" id="IPR014017">
    <property type="entry name" value="DNA_helicase_UvrD-like_C"/>
</dbReference>
<dbReference type="InterPro" id="IPR011335">
    <property type="entry name" value="Restrct_endonuc-II-like"/>
</dbReference>
<comment type="domain">
    <text evidence="15">The N-terminal DNA-binding domain is a ssDNA-dependent ATPase and has ATP-dependent 3'-5' helicase function. This domain interacts with RecC.</text>
</comment>
<dbReference type="PROSITE" id="PS51217">
    <property type="entry name" value="UVRD_HELICASE_CTER"/>
    <property type="match status" value="1"/>
</dbReference>
<dbReference type="EC" id="5.6.2.4" evidence="15"/>
<feature type="region of interest" description="Nuclease activity, interacts with RecD and RecA" evidence="15">
    <location>
        <begin position="901"/>
        <end position="1182"/>
    </location>
</feature>
<dbReference type="GO" id="GO:0003677">
    <property type="term" value="F:DNA binding"/>
    <property type="evidence" value="ECO:0007669"/>
    <property type="project" value="UniProtKB-UniRule"/>
</dbReference>
<dbReference type="NCBIfam" id="NF008128">
    <property type="entry name" value="PRK10876.1"/>
    <property type="match status" value="1"/>
</dbReference>
<keyword evidence="10 15" id="KW-0238">DNA-binding</keyword>
<comment type="subunit">
    <text evidence="15">Heterotrimer of RecB, RecC and RecD. All subunits contribute to DNA-binding. Interacts with RecA.</text>
</comment>
<keyword evidence="7 15" id="KW-0269">Exonuclease</keyword>
<evidence type="ECO:0000259" key="18">
    <source>
        <dbReference type="PROSITE" id="PS51217"/>
    </source>
</evidence>
<organism evidence="19 20">
    <name type="scientific">Raoultella planticola</name>
    <name type="common">Klebsiella planticola</name>
    <dbReference type="NCBI Taxonomy" id="575"/>
    <lineage>
        <taxon>Bacteria</taxon>
        <taxon>Pseudomonadati</taxon>
        <taxon>Pseudomonadota</taxon>
        <taxon>Gammaproteobacteria</taxon>
        <taxon>Enterobacterales</taxon>
        <taxon>Enterobacteriaceae</taxon>
        <taxon>Klebsiella/Raoultella group</taxon>
        <taxon>Raoultella</taxon>
    </lineage>
</organism>
<evidence type="ECO:0000256" key="1">
    <source>
        <dbReference type="ARBA" id="ARBA00022722"/>
    </source>
</evidence>
<keyword evidence="2 15" id="KW-0479">Metal-binding</keyword>
<comment type="cofactor">
    <cofactor evidence="15">
        <name>Mg(2+)</name>
        <dbReference type="ChEBI" id="CHEBI:18420"/>
    </cofactor>
    <text evidence="15">Binds 1 Mg(2+) ion per subunit.</text>
</comment>
<dbReference type="GO" id="GO:0000724">
    <property type="term" value="P:double-strand break repair via homologous recombination"/>
    <property type="evidence" value="ECO:0007669"/>
    <property type="project" value="UniProtKB-UniRule"/>
</dbReference>
<proteinExistence type="inferred from homology"/>
<keyword evidence="4 15" id="KW-0227">DNA damage</keyword>
<evidence type="ECO:0000256" key="13">
    <source>
        <dbReference type="ARBA" id="ARBA00034617"/>
    </source>
</evidence>
<dbReference type="Gene3D" id="1.10.486.10">
    <property type="entry name" value="PCRA, domain 4"/>
    <property type="match status" value="1"/>
</dbReference>
<comment type="catalytic activity">
    <reaction evidence="13 15">
        <text>Couples ATP hydrolysis with the unwinding of duplex DNA by translocating in the 3'-5' direction.</text>
        <dbReference type="EC" id="5.6.2.4"/>
    </reaction>
</comment>
<gene>
    <name evidence="15" type="primary">recB</name>
    <name evidence="19" type="ORF">DN603_10700</name>
</gene>
<keyword evidence="5 15" id="KW-0378">Hydrolase</keyword>
<dbReference type="NCBIfam" id="TIGR00609">
    <property type="entry name" value="recB"/>
    <property type="match status" value="1"/>
</dbReference>
<evidence type="ECO:0000256" key="8">
    <source>
        <dbReference type="ARBA" id="ARBA00022840"/>
    </source>
</evidence>
<evidence type="ECO:0000259" key="17">
    <source>
        <dbReference type="PROSITE" id="PS51198"/>
    </source>
</evidence>
<dbReference type="CDD" id="cd22352">
    <property type="entry name" value="RecB_C-like"/>
    <property type="match status" value="1"/>
</dbReference>
<evidence type="ECO:0000313" key="20">
    <source>
        <dbReference type="Proteomes" id="UP000288843"/>
    </source>
</evidence>
<name>A0A443VNR4_RAOPL</name>
<dbReference type="Pfam" id="PF13361">
    <property type="entry name" value="UvrD_C"/>
    <property type="match status" value="2"/>
</dbReference>
<evidence type="ECO:0000256" key="16">
    <source>
        <dbReference type="PROSITE-ProRule" id="PRU00560"/>
    </source>
</evidence>
<comment type="caution">
    <text evidence="19">The sequence shown here is derived from an EMBL/GenBank/DDBJ whole genome shotgun (WGS) entry which is preliminary data.</text>
</comment>
<dbReference type="InterPro" id="IPR011604">
    <property type="entry name" value="PDDEXK-like_dom_sf"/>
</dbReference>
<evidence type="ECO:0000256" key="11">
    <source>
        <dbReference type="ARBA" id="ARBA00023204"/>
    </source>
</evidence>
<dbReference type="InterPro" id="IPR000212">
    <property type="entry name" value="DNA_helicase_UvrD/REP"/>
</dbReference>
<evidence type="ECO:0000256" key="10">
    <source>
        <dbReference type="ARBA" id="ARBA00023125"/>
    </source>
</evidence>
<feature type="domain" description="UvrD-like helicase ATP-binding" evidence="17">
    <location>
        <begin position="2"/>
        <end position="450"/>
    </location>
</feature>
<evidence type="ECO:0000256" key="15">
    <source>
        <dbReference type="HAMAP-Rule" id="MF_01485"/>
    </source>
</evidence>
<keyword evidence="6 15" id="KW-0347">Helicase</keyword>
<dbReference type="GO" id="GO:0016887">
    <property type="term" value="F:ATP hydrolysis activity"/>
    <property type="evidence" value="ECO:0007669"/>
    <property type="project" value="RHEA"/>
</dbReference>
<dbReference type="GO" id="GO:0005829">
    <property type="term" value="C:cytosol"/>
    <property type="evidence" value="ECO:0007669"/>
    <property type="project" value="TreeGrafter"/>
</dbReference>
<dbReference type="PANTHER" id="PTHR11070:SF23">
    <property type="entry name" value="RECBCD ENZYME SUBUNIT RECB"/>
    <property type="match status" value="1"/>
</dbReference>
<dbReference type="Pfam" id="PF00580">
    <property type="entry name" value="UvrD-helicase"/>
    <property type="match status" value="1"/>
</dbReference>
<comment type="catalytic activity">
    <reaction evidence="14 15">
        <text>ATP + H2O = ADP + phosphate + H(+)</text>
        <dbReference type="Rhea" id="RHEA:13065"/>
        <dbReference type="ChEBI" id="CHEBI:15377"/>
        <dbReference type="ChEBI" id="CHEBI:15378"/>
        <dbReference type="ChEBI" id="CHEBI:30616"/>
        <dbReference type="ChEBI" id="CHEBI:43474"/>
        <dbReference type="ChEBI" id="CHEBI:456216"/>
        <dbReference type="EC" id="5.6.2.4"/>
    </reaction>
</comment>
<dbReference type="PANTHER" id="PTHR11070">
    <property type="entry name" value="UVRD / RECB / PCRA DNA HELICASE FAMILY MEMBER"/>
    <property type="match status" value="1"/>
</dbReference>
<evidence type="ECO:0000256" key="9">
    <source>
        <dbReference type="ARBA" id="ARBA00022842"/>
    </source>
</evidence>
<feature type="active site" description="For nuclease activity" evidence="15">
    <location>
        <position position="1081"/>
    </location>
</feature>
<dbReference type="EC" id="3.1.11.5" evidence="15"/>
<dbReference type="GO" id="GO:0009338">
    <property type="term" value="C:exodeoxyribonuclease V complex"/>
    <property type="evidence" value="ECO:0007669"/>
    <property type="project" value="TreeGrafter"/>
</dbReference>
<dbReference type="InterPro" id="IPR004586">
    <property type="entry name" value="RecB"/>
</dbReference>
<evidence type="ECO:0000256" key="7">
    <source>
        <dbReference type="ARBA" id="ARBA00022839"/>
    </source>
</evidence>
<comment type="miscellaneous">
    <text evidence="15">In the RecBCD complex, RecB has a slow 3'-5' helicase, an exonuclease activity and loads RecA onto ssDNA, RecD has a fast 5'-3' helicase activity, while RecC stimulates the ATPase and processivity of the RecB helicase and contributes to recognition of the Chi site.</text>
</comment>
<comment type="function">
    <text evidence="15">A helicase/nuclease that prepares dsDNA breaks (DSB) for recombinational DNA repair. Binds to DSBs and unwinds DNA via a highly rapid and processive ATP-dependent bidirectional helicase activity. Unwinds dsDNA until it encounters a Chi (crossover hotspot instigator) sequence from the 3' direction. Cuts ssDNA a few nucleotides 3' to the Chi site. The properties and activities of the enzyme are changed at Chi. The Chi-altered holoenzyme produces a long 3'-ssDNA overhang and facilitates RecA-binding to the ssDNA for homologous DNA recombination and repair. Holoenzyme degrades any linearized DNA that is unable to undergo homologous recombination. In the holoenzyme this subunit contributes ATPase, 3'-5' helicase, exonuclease activity and loads RecA onto ssDNA.</text>
</comment>
<dbReference type="InterPro" id="IPR027417">
    <property type="entry name" value="P-loop_NTPase"/>
</dbReference>
<dbReference type="PROSITE" id="PS51198">
    <property type="entry name" value="UVRD_HELICASE_ATP_BIND"/>
    <property type="match status" value="1"/>
</dbReference>
<comment type="similarity">
    <text evidence="15">Belongs to the helicase family. UvrD subfamily.</text>
</comment>
<feature type="binding site" evidence="16">
    <location>
        <begin position="23"/>
        <end position="30"/>
    </location>
    <ligand>
        <name>ATP</name>
        <dbReference type="ChEBI" id="CHEBI:30616"/>
    </ligand>
</feature>
<feature type="binding site" evidence="15">
    <location>
        <position position="1081"/>
    </location>
    <ligand>
        <name>Mg(2+)</name>
        <dbReference type="ChEBI" id="CHEBI:18420"/>
    </ligand>
</feature>
<dbReference type="Proteomes" id="UP000288843">
    <property type="component" value="Unassembled WGS sequence"/>
</dbReference>
<evidence type="ECO:0000256" key="5">
    <source>
        <dbReference type="ARBA" id="ARBA00022801"/>
    </source>
</evidence>
<keyword evidence="8 15" id="KW-0067">ATP-binding</keyword>
<keyword evidence="1 15" id="KW-0540">Nuclease</keyword>
<dbReference type="AlphaFoldDB" id="A0A443VNR4"/>
<dbReference type="Gene3D" id="1.10.3170.10">
    <property type="entry name" value="Recbcd, chain B, domain 2"/>
    <property type="match status" value="1"/>
</dbReference>
<dbReference type="GO" id="GO:0008854">
    <property type="term" value="F:exodeoxyribonuclease V activity"/>
    <property type="evidence" value="ECO:0007669"/>
    <property type="project" value="UniProtKB-EC"/>
</dbReference>
<dbReference type="HAMAP" id="MF_01485">
    <property type="entry name" value="RecB"/>
    <property type="match status" value="1"/>
</dbReference>
<keyword evidence="9 15" id="KW-0460">Magnesium</keyword>
<dbReference type="GO" id="GO:0005524">
    <property type="term" value="F:ATP binding"/>
    <property type="evidence" value="ECO:0007669"/>
    <property type="project" value="UniProtKB-UniRule"/>
</dbReference>
<feature type="region of interest" description="DNA-binding and helicase activity, interacts with RecC" evidence="15">
    <location>
        <begin position="1"/>
        <end position="864"/>
    </location>
</feature>
<evidence type="ECO:0000256" key="2">
    <source>
        <dbReference type="ARBA" id="ARBA00022723"/>
    </source>
</evidence>